<comment type="caution">
    <text evidence="2">The sequence shown here is derived from an EMBL/GenBank/DDBJ whole genome shotgun (WGS) entry which is preliminary data.</text>
</comment>
<protein>
    <submittedName>
        <fullName evidence="2">DUF2232 domain-containing protein</fullName>
    </submittedName>
</protein>
<evidence type="ECO:0000256" key="1">
    <source>
        <dbReference type="SAM" id="Phobius"/>
    </source>
</evidence>
<feature type="transmembrane region" description="Helical" evidence="1">
    <location>
        <begin position="236"/>
        <end position="258"/>
    </location>
</feature>
<dbReference type="InterPro" id="IPR018710">
    <property type="entry name" value="DUF2232"/>
</dbReference>
<evidence type="ECO:0000313" key="2">
    <source>
        <dbReference type="EMBL" id="MFC6334306.1"/>
    </source>
</evidence>
<reference evidence="3" key="1">
    <citation type="journal article" date="2019" name="Int. J. Syst. Evol. Microbiol.">
        <title>The Global Catalogue of Microorganisms (GCM) 10K type strain sequencing project: providing services to taxonomists for standard genome sequencing and annotation.</title>
        <authorList>
            <consortium name="The Broad Institute Genomics Platform"/>
            <consortium name="The Broad Institute Genome Sequencing Center for Infectious Disease"/>
            <person name="Wu L."/>
            <person name="Ma J."/>
        </authorList>
    </citation>
    <scope>NUCLEOTIDE SEQUENCE [LARGE SCALE GENOMIC DNA]</scope>
    <source>
        <strain evidence="3">PCU 280</strain>
    </source>
</reference>
<evidence type="ECO:0000313" key="3">
    <source>
        <dbReference type="Proteomes" id="UP001596233"/>
    </source>
</evidence>
<keyword evidence="1" id="KW-0812">Transmembrane</keyword>
<keyword evidence="1" id="KW-1133">Transmembrane helix</keyword>
<accession>A0ABW1V8Z1</accession>
<dbReference type="PANTHER" id="PTHR41324">
    <property type="entry name" value="MEMBRANE PROTEIN-RELATED"/>
    <property type="match status" value="1"/>
</dbReference>
<dbReference type="Pfam" id="PF09991">
    <property type="entry name" value="DUF2232"/>
    <property type="match status" value="1"/>
</dbReference>
<organism evidence="2 3">
    <name type="scientific">Paenibacillus septentrionalis</name>
    <dbReference type="NCBI Taxonomy" id="429342"/>
    <lineage>
        <taxon>Bacteria</taxon>
        <taxon>Bacillati</taxon>
        <taxon>Bacillota</taxon>
        <taxon>Bacilli</taxon>
        <taxon>Bacillales</taxon>
        <taxon>Paenibacillaceae</taxon>
        <taxon>Paenibacillus</taxon>
    </lineage>
</organism>
<feature type="transmembrane region" description="Helical" evidence="1">
    <location>
        <begin position="160"/>
        <end position="184"/>
    </location>
</feature>
<feature type="transmembrane region" description="Helical" evidence="1">
    <location>
        <begin position="205"/>
        <end position="224"/>
    </location>
</feature>
<feature type="transmembrane region" description="Helical" evidence="1">
    <location>
        <begin position="12"/>
        <end position="38"/>
    </location>
</feature>
<feature type="transmembrane region" description="Helical" evidence="1">
    <location>
        <begin position="270"/>
        <end position="292"/>
    </location>
</feature>
<dbReference type="EMBL" id="JBHSTE010000005">
    <property type="protein sequence ID" value="MFC6334306.1"/>
    <property type="molecule type" value="Genomic_DNA"/>
</dbReference>
<keyword evidence="3" id="KW-1185">Reference proteome</keyword>
<dbReference type="PANTHER" id="PTHR41324:SF1">
    <property type="entry name" value="DUF2232 DOMAIN-CONTAINING PROTEIN"/>
    <property type="match status" value="1"/>
</dbReference>
<proteinExistence type="predicted"/>
<feature type="transmembrane region" description="Helical" evidence="1">
    <location>
        <begin position="101"/>
        <end position="125"/>
    </location>
</feature>
<feature type="transmembrane region" description="Helical" evidence="1">
    <location>
        <begin position="50"/>
        <end position="80"/>
    </location>
</feature>
<sequence length="302" mass="33355">MKTGKKPILWSLVALAGTLLLVVPGLNMAALLLMLVPYSVLYTLLNRRSFIIHALAVFIIGSLIIDPVAFVSLSLLAIIPSIALGQYYKKGTPSTKIIPKMIGLVIVVLMVGLFFLESLLGLSIISDMSKNMTLMLNDVSTQGFGVIEWSRDMTDSFVRLMINMIPLVFFVIALLLVVCSHTVARRLVAAEGFKVAPYPKAKEWRLPRSLVFIYFIAYLLELTIDPMDGSFMTLAIMNLVPALSLVFAIQAVGFFFFIADNRGWSKVVPFLIAFPVLLLPPASIIGILDVAFPLRKVFSKQQ</sequence>
<dbReference type="RefSeq" id="WP_379236672.1">
    <property type="nucleotide sequence ID" value="NZ_JBHSTE010000005.1"/>
</dbReference>
<name>A0ABW1V8Z1_9BACL</name>
<gene>
    <name evidence="2" type="ORF">ACFP56_16885</name>
</gene>
<keyword evidence="1" id="KW-0472">Membrane</keyword>
<dbReference type="Proteomes" id="UP001596233">
    <property type="component" value="Unassembled WGS sequence"/>
</dbReference>